<dbReference type="RefSeq" id="WP_016958826.1">
    <property type="nucleotide sequence ID" value="NZ_AJWN02000107.1"/>
</dbReference>
<reference evidence="2 3" key="1">
    <citation type="journal article" date="2012" name="Science">
        <title>Ecological populations of bacteria act as socially cohesive units of antibiotic production and resistance.</title>
        <authorList>
            <person name="Cordero O.X."/>
            <person name="Wildschutte H."/>
            <person name="Kirkup B."/>
            <person name="Proehl S."/>
            <person name="Ngo L."/>
            <person name="Hussain F."/>
            <person name="Le Roux F."/>
            <person name="Mincer T."/>
            <person name="Polz M.F."/>
        </authorList>
    </citation>
    <scope>NUCLEOTIDE SEQUENCE [LARGE SCALE GENOMIC DNA]</scope>
    <source>
        <strain evidence="2 3">FF-454</strain>
    </source>
</reference>
<dbReference type="EMBL" id="AJWN02000107">
    <property type="protein sequence ID" value="OEE57669.1"/>
    <property type="molecule type" value="Genomic_DNA"/>
</dbReference>
<proteinExistence type="predicted"/>
<keyword evidence="3" id="KW-1185">Reference proteome</keyword>
<evidence type="ECO:0000313" key="2">
    <source>
        <dbReference type="EMBL" id="OEE57669.1"/>
    </source>
</evidence>
<sequence>MSSALAIAGVTQLLRDLLNDGLVDHDVAAVVNTNVPVHALAPDQMLAQEDNNSPALNVFLYHTELNAAWANQCLPTRNPEGNRVNNTPLPLDLYYLVCAYGTADLHGDVLLGYAMQILHEHPGFTRTEIQTALNPSPAIAAGLPPLLQALADTGLADQAEALRIAPHQMPMAEKSGLWSALQSQYRPSMAYRVSTVLIEAEYGTRNPLPVLTIGEDDLGPTVFPHLLSSLPQLTRVISPAHQASARLGDILDVEGRALDGANPRFTLSHLSLDIEHTVAANAGGSAQGQSLTLPNVPANWASGIYSISYAVDVNGATQQSNELTAQIAPVLALPPNSVVRNGQTVIVTVGVSPNVHPGQQATLWLGSEGAQAESVSVITSTLVFHFGPLAAGIYPARLRVDGADSWFILKDRPPIAPDFTSRAPIYDPTQRVEVPA</sequence>
<gene>
    <name evidence="2" type="ORF">A1OK_17060</name>
</gene>
<dbReference type="InterPro" id="IPR025351">
    <property type="entry name" value="Pvc16_N"/>
</dbReference>
<dbReference type="Pfam" id="PF14065">
    <property type="entry name" value="Pvc16_N"/>
    <property type="match status" value="1"/>
</dbReference>
<comment type="caution">
    <text evidence="2">The sequence shown here is derived from an EMBL/GenBank/DDBJ whole genome shotgun (WGS) entry which is preliminary data.</text>
</comment>
<accession>A0A1E5BWS5</accession>
<evidence type="ECO:0000259" key="1">
    <source>
        <dbReference type="Pfam" id="PF14065"/>
    </source>
</evidence>
<feature type="domain" description="Pvc16 N-terminal" evidence="1">
    <location>
        <begin position="10"/>
        <end position="211"/>
    </location>
</feature>
<name>A0A1E5BWS5_9GAMM</name>
<dbReference type="Proteomes" id="UP000095039">
    <property type="component" value="Unassembled WGS sequence"/>
</dbReference>
<organism evidence="2 3">
    <name type="scientific">Enterovibrio norvegicus FF-454</name>
    <dbReference type="NCBI Taxonomy" id="1185651"/>
    <lineage>
        <taxon>Bacteria</taxon>
        <taxon>Pseudomonadati</taxon>
        <taxon>Pseudomonadota</taxon>
        <taxon>Gammaproteobacteria</taxon>
        <taxon>Vibrionales</taxon>
        <taxon>Vibrionaceae</taxon>
        <taxon>Enterovibrio</taxon>
    </lineage>
</organism>
<dbReference type="AlphaFoldDB" id="A0A1E5BWS5"/>
<protein>
    <recommendedName>
        <fullName evidence="1">Pvc16 N-terminal domain-containing protein</fullName>
    </recommendedName>
</protein>
<evidence type="ECO:0000313" key="3">
    <source>
        <dbReference type="Proteomes" id="UP000095039"/>
    </source>
</evidence>